<dbReference type="SUPFAM" id="SSF52540">
    <property type="entry name" value="P-loop containing nucleoside triphosphate hydrolases"/>
    <property type="match status" value="1"/>
</dbReference>
<dbReference type="Gene3D" id="3.40.50.300">
    <property type="entry name" value="P-loop containing nucleotide triphosphate hydrolases"/>
    <property type="match status" value="1"/>
</dbReference>
<proteinExistence type="inferred from homology"/>
<dbReference type="EMBL" id="CP002659">
    <property type="protein sequence ID" value="AEC02128.1"/>
    <property type="molecule type" value="Genomic_DNA"/>
</dbReference>
<organism evidence="14 15">
    <name type="scientific">Parasphaerochaeta coccoides (strain ATCC BAA-1237 / DSM 17374 / SPN1)</name>
    <name type="common">Sphaerochaeta coccoides</name>
    <dbReference type="NCBI Taxonomy" id="760011"/>
    <lineage>
        <taxon>Bacteria</taxon>
        <taxon>Pseudomonadati</taxon>
        <taxon>Spirochaetota</taxon>
        <taxon>Spirochaetia</taxon>
        <taxon>Spirochaetales</taxon>
        <taxon>Sphaerochaetaceae</taxon>
        <taxon>Parasphaerochaeta</taxon>
    </lineage>
</organism>
<name>F4GIJ4_PARC1</name>
<sequence>MATETAYFSRIIFLFGPTGVGKTGLLPRLFRHGYGVINADSIQVYRHLDIGSAKPSRQLQSLVPHELLDVAEPWEQFSVGTFVRMADEAVIRIASKGDIPVLTGGTAYYFKHFLHGLSEAPPADSRIRNEIAGIKEEKGLAWCHQWLAEVDPVSAVRIHPSDTQRILRALEVWQSTGRPLSSFTVPDGPRHGMKPLIIGLERERDDLKERIAQRVKAMFEEGLEDEMRRLLMMGAVSSWPSMQGIGYREFFQAMRGGEMTHSGIATQIARNCHLYAKRQYTFFRSFADVTWMHPDDDTGIKHLVDVYLGI</sequence>
<dbReference type="InterPro" id="IPR027417">
    <property type="entry name" value="P-loop_NTPase"/>
</dbReference>
<dbReference type="EC" id="2.5.1.75" evidence="10"/>
<comment type="catalytic activity">
    <reaction evidence="9 10 11">
        <text>adenosine(37) in tRNA + dimethylallyl diphosphate = N(6)-dimethylallyladenosine(37) in tRNA + diphosphate</text>
        <dbReference type="Rhea" id="RHEA:26482"/>
        <dbReference type="Rhea" id="RHEA-COMP:10162"/>
        <dbReference type="Rhea" id="RHEA-COMP:10375"/>
        <dbReference type="ChEBI" id="CHEBI:33019"/>
        <dbReference type="ChEBI" id="CHEBI:57623"/>
        <dbReference type="ChEBI" id="CHEBI:74411"/>
        <dbReference type="ChEBI" id="CHEBI:74415"/>
        <dbReference type="EC" id="2.5.1.75"/>
    </reaction>
</comment>
<dbReference type="InterPro" id="IPR039657">
    <property type="entry name" value="Dimethylallyltransferase"/>
</dbReference>
<comment type="cofactor">
    <cofactor evidence="1 10">
        <name>Mg(2+)</name>
        <dbReference type="ChEBI" id="CHEBI:18420"/>
    </cofactor>
</comment>
<keyword evidence="7 10" id="KW-0067">ATP-binding</keyword>
<evidence type="ECO:0000256" key="2">
    <source>
        <dbReference type="ARBA" id="ARBA00003213"/>
    </source>
</evidence>
<dbReference type="PANTHER" id="PTHR11088:SF60">
    <property type="entry name" value="TRNA DIMETHYLALLYLTRANSFERASE"/>
    <property type="match status" value="1"/>
</dbReference>
<evidence type="ECO:0000256" key="10">
    <source>
        <dbReference type="HAMAP-Rule" id="MF_00185"/>
    </source>
</evidence>
<dbReference type="KEGG" id="scc:Spico_0904"/>
<evidence type="ECO:0000256" key="3">
    <source>
        <dbReference type="ARBA" id="ARBA00005842"/>
    </source>
</evidence>
<dbReference type="RefSeq" id="WP_013739524.1">
    <property type="nucleotide sequence ID" value="NC_015436.1"/>
</dbReference>
<evidence type="ECO:0000256" key="6">
    <source>
        <dbReference type="ARBA" id="ARBA00022741"/>
    </source>
</evidence>
<keyword evidence="8 10" id="KW-0460">Magnesium</keyword>
<dbReference type="PANTHER" id="PTHR11088">
    <property type="entry name" value="TRNA DIMETHYLALLYLTRANSFERASE"/>
    <property type="match status" value="1"/>
</dbReference>
<reference evidence="14 15" key="2">
    <citation type="journal article" date="2012" name="Stand. Genomic Sci.">
        <title>Complete genome sequence of the termite hindgut bacterium Spirochaeta coccoides type strain (SPN1(T)), reclassification in the genus Sphaerochaeta as Sphaerochaeta coccoides comb. nov. and emendations of the family Spirochaetaceae and the genus Sphaerochaeta.</title>
        <authorList>
            <person name="Abt B."/>
            <person name="Han C."/>
            <person name="Scheuner C."/>
            <person name="Lu M."/>
            <person name="Lapidus A."/>
            <person name="Nolan M."/>
            <person name="Lucas S."/>
            <person name="Hammon N."/>
            <person name="Deshpande S."/>
            <person name="Cheng J.F."/>
            <person name="Tapia R."/>
            <person name="Goodwin L.A."/>
            <person name="Pitluck S."/>
            <person name="Liolios K."/>
            <person name="Pagani I."/>
            <person name="Ivanova N."/>
            <person name="Mavromatis K."/>
            <person name="Mikhailova N."/>
            <person name="Huntemann M."/>
            <person name="Pati A."/>
            <person name="Chen A."/>
            <person name="Palaniappan K."/>
            <person name="Land M."/>
            <person name="Hauser L."/>
            <person name="Brambilla E.M."/>
            <person name="Rohde M."/>
            <person name="Spring S."/>
            <person name="Gronow S."/>
            <person name="Goker M."/>
            <person name="Woyke T."/>
            <person name="Bristow J."/>
            <person name="Eisen J.A."/>
            <person name="Markowitz V."/>
            <person name="Hugenholtz P."/>
            <person name="Kyrpides N.C."/>
            <person name="Klenk H.P."/>
            <person name="Detter J.C."/>
        </authorList>
    </citation>
    <scope>NUCLEOTIDE SEQUENCE [LARGE SCALE GENOMIC DNA]</scope>
    <source>
        <strain evidence="15">ATCC BAA-1237 / DSM 17374 / SPN1</strain>
    </source>
</reference>
<feature type="region of interest" description="Interaction with substrate tRNA" evidence="10">
    <location>
        <begin position="40"/>
        <end position="43"/>
    </location>
</feature>
<evidence type="ECO:0000256" key="7">
    <source>
        <dbReference type="ARBA" id="ARBA00022840"/>
    </source>
</evidence>
<dbReference type="GO" id="GO:0005524">
    <property type="term" value="F:ATP binding"/>
    <property type="evidence" value="ECO:0007669"/>
    <property type="project" value="UniProtKB-UniRule"/>
</dbReference>
<dbReference type="AlphaFoldDB" id="F4GIJ4"/>
<feature type="binding site" evidence="10">
    <location>
        <begin position="18"/>
        <end position="23"/>
    </location>
    <ligand>
        <name>substrate</name>
    </ligand>
</feature>
<dbReference type="GO" id="GO:0052381">
    <property type="term" value="F:tRNA dimethylallyltransferase activity"/>
    <property type="evidence" value="ECO:0007669"/>
    <property type="project" value="UniProtKB-UniRule"/>
</dbReference>
<feature type="binding site" evidence="10">
    <location>
        <begin position="16"/>
        <end position="23"/>
    </location>
    <ligand>
        <name>ATP</name>
        <dbReference type="ChEBI" id="CHEBI:30616"/>
    </ligand>
</feature>
<comment type="similarity">
    <text evidence="3 10 13">Belongs to the IPP transferase family.</text>
</comment>
<evidence type="ECO:0000313" key="14">
    <source>
        <dbReference type="EMBL" id="AEC02128.1"/>
    </source>
</evidence>
<evidence type="ECO:0000313" key="15">
    <source>
        <dbReference type="Proteomes" id="UP000007939"/>
    </source>
</evidence>
<dbReference type="InterPro" id="IPR018022">
    <property type="entry name" value="IPT"/>
</dbReference>
<evidence type="ECO:0000256" key="1">
    <source>
        <dbReference type="ARBA" id="ARBA00001946"/>
    </source>
</evidence>
<dbReference type="STRING" id="760011.Spico_0904"/>
<keyword evidence="6 10" id="KW-0547">Nucleotide-binding</keyword>
<keyword evidence="5 10" id="KW-0819">tRNA processing</keyword>
<comment type="function">
    <text evidence="2 10 12">Catalyzes the transfer of a dimethylallyl group onto the adenine at position 37 in tRNAs that read codons beginning with uridine, leading to the formation of N6-(dimethylallyl)adenosine (i(6)A).</text>
</comment>
<dbReference type="Proteomes" id="UP000007939">
    <property type="component" value="Chromosome"/>
</dbReference>
<evidence type="ECO:0000256" key="12">
    <source>
        <dbReference type="RuleBase" id="RU003784"/>
    </source>
</evidence>
<feature type="site" description="Interaction with substrate tRNA" evidence="10">
    <location>
        <position position="128"/>
    </location>
</feature>
<feature type="region of interest" description="Interaction with substrate tRNA" evidence="10">
    <location>
        <begin position="164"/>
        <end position="168"/>
    </location>
</feature>
<dbReference type="NCBIfam" id="TIGR00174">
    <property type="entry name" value="miaA"/>
    <property type="match status" value="1"/>
</dbReference>
<feature type="site" description="Interaction with substrate tRNA" evidence="10">
    <location>
        <position position="106"/>
    </location>
</feature>
<comment type="subunit">
    <text evidence="10">Monomer.</text>
</comment>
<evidence type="ECO:0000256" key="9">
    <source>
        <dbReference type="ARBA" id="ARBA00049563"/>
    </source>
</evidence>
<evidence type="ECO:0000256" key="8">
    <source>
        <dbReference type="ARBA" id="ARBA00022842"/>
    </source>
</evidence>
<dbReference type="Gene3D" id="1.10.20.140">
    <property type="match status" value="1"/>
</dbReference>
<gene>
    <name evidence="10" type="primary">miaA</name>
    <name evidence="14" type="ordered locus">Spico_0904</name>
</gene>
<dbReference type="GO" id="GO:0006400">
    <property type="term" value="P:tRNA modification"/>
    <property type="evidence" value="ECO:0007669"/>
    <property type="project" value="TreeGrafter"/>
</dbReference>
<accession>F4GIJ4</accession>
<protein>
    <recommendedName>
        <fullName evidence="10">tRNA dimethylallyltransferase</fullName>
        <ecNumber evidence="10">2.5.1.75</ecNumber>
    </recommendedName>
    <alternativeName>
        <fullName evidence="10">Dimethylallyl diphosphate:tRNA dimethylallyltransferase</fullName>
        <shortName evidence="10">DMAPP:tRNA dimethylallyltransferase</shortName>
        <shortName evidence="10">DMATase</shortName>
    </alternativeName>
    <alternativeName>
        <fullName evidence="10">Isopentenyl-diphosphate:tRNA isopentenyltransferase</fullName>
        <shortName evidence="10">IPP transferase</shortName>
        <shortName evidence="10">IPPT</shortName>
        <shortName evidence="10">IPTase</shortName>
    </alternativeName>
</protein>
<keyword evidence="15" id="KW-1185">Reference proteome</keyword>
<dbReference type="Pfam" id="PF01715">
    <property type="entry name" value="IPPT"/>
    <property type="match status" value="1"/>
</dbReference>
<dbReference type="eggNOG" id="COG0324">
    <property type="taxonomic scope" value="Bacteria"/>
</dbReference>
<evidence type="ECO:0000256" key="5">
    <source>
        <dbReference type="ARBA" id="ARBA00022694"/>
    </source>
</evidence>
<evidence type="ECO:0000256" key="4">
    <source>
        <dbReference type="ARBA" id="ARBA00022679"/>
    </source>
</evidence>
<keyword evidence="4 10" id="KW-0808">Transferase</keyword>
<reference evidence="15" key="1">
    <citation type="submission" date="2011-04" db="EMBL/GenBank/DDBJ databases">
        <title>The complete genome of Spirochaeta coccoides DSM 17374.</title>
        <authorList>
            <person name="Lucas S."/>
            <person name="Copeland A."/>
            <person name="Lapidus A."/>
            <person name="Bruce D."/>
            <person name="Goodwin L."/>
            <person name="Pitluck S."/>
            <person name="Peters L."/>
            <person name="Kyrpides N."/>
            <person name="Mavromatis K."/>
            <person name="Pagani I."/>
            <person name="Ivanova N."/>
            <person name="Ovchinnikova G."/>
            <person name="Lu M."/>
            <person name="Detter J.C."/>
            <person name="Tapia R."/>
            <person name="Han C."/>
            <person name="Land M."/>
            <person name="Hauser L."/>
            <person name="Markowitz V."/>
            <person name="Cheng J.-F."/>
            <person name="Hugenholtz P."/>
            <person name="Woyke T."/>
            <person name="Wu D."/>
            <person name="Spring S."/>
            <person name="Schroeder M."/>
            <person name="Brambilla E."/>
            <person name="Klenk H.-P."/>
            <person name="Eisen J.A."/>
        </authorList>
    </citation>
    <scope>NUCLEOTIDE SEQUENCE [LARGE SCALE GENOMIC DNA]</scope>
    <source>
        <strain evidence="15">ATCC BAA-1237 / DSM 17374 / SPN1</strain>
    </source>
</reference>
<evidence type="ECO:0000256" key="13">
    <source>
        <dbReference type="RuleBase" id="RU003785"/>
    </source>
</evidence>
<evidence type="ECO:0000256" key="11">
    <source>
        <dbReference type="RuleBase" id="RU003783"/>
    </source>
</evidence>
<comment type="caution">
    <text evidence="10">Lacks conserved residue(s) required for the propagation of feature annotation.</text>
</comment>
<dbReference type="HAMAP" id="MF_00185">
    <property type="entry name" value="IPP_trans"/>
    <property type="match status" value="1"/>
</dbReference>
<dbReference type="HOGENOM" id="CLU_032616_0_2_12"/>